<feature type="transmembrane region" description="Helical" evidence="1">
    <location>
        <begin position="19"/>
        <end position="35"/>
    </location>
</feature>
<accession>A0A9P1IM56</accession>
<evidence type="ECO:0000256" key="1">
    <source>
        <dbReference type="SAM" id="Phobius"/>
    </source>
</evidence>
<dbReference type="OrthoDB" id="5867820at2759"/>
<protein>
    <submittedName>
        <fullName evidence="2">Uncharacterized protein</fullName>
    </submittedName>
</protein>
<keyword evidence="1" id="KW-0472">Membrane</keyword>
<dbReference type="Proteomes" id="UP001152747">
    <property type="component" value="Unassembled WGS sequence"/>
</dbReference>
<dbReference type="AlphaFoldDB" id="A0A9P1IM56"/>
<keyword evidence="3" id="KW-1185">Reference proteome</keyword>
<organism evidence="2 3">
    <name type="scientific">Caenorhabditis angaria</name>
    <dbReference type="NCBI Taxonomy" id="860376"/>
    <lineage>
        <taxon>Eukaryota</taxon>
        <taxon>Metazoa</taxon>
        <taxon>Ecdysozoa</taxon>
        <taxon>Nematoda</taxon>
        <taxon>Chromadorea</taxon>
        <taxon>Rhabditida</taxon>
        <taxon>Rhabditina</taxon>
        <taxon>Rhabditomorpha</taxon>
        <taxon>Rhabditoidea</taxon>
        <taxon>Rhabditidae</taxon>
        <taxon>Peloderinae</taxon>
        <taxon>Caenorhabditis</taxon>
    </lineage>
</organism>
<gene>
    <name evidence="2" type="ORF">CAMP_LOCUS10810</name>
</gene>
<keyword evidence="1" id="KW-0812">Transmembrane</keyword>
<reference evidence="2" key="1">
    <citation type="submission" date="2022-11" db="EMBL/GenBank/DDBJ databases">
        <authorList>
            <person name="Kikuchi T."/>
        </authorList>
    </citation>
    <scope>NUCLEOTIDE SEQUENCE</scope>
    <source>
        <strain evidence="2">PS1010</strain>
    </source>
</reference>
<evidence type="ECO:0000313" key="2">
    <source>
        <dbReference type="EMBL" id="CAI5448173.1"/>
    </source>
</evidence>
<name>A0A9P1IM56_9PELO</name>
<keyword evidence="1" id="KW-1133">Transmembrane helix</keyword>
<dbReference type="EMBL" id="CANHGI010000004">
    <property type="protein sequence ID" value="CAI5448173.1"/>
    <property type="molecule type" value="Genomic_DNA"/>
</dbReference>
<sequence length="73" mass="8751">MNSLVGVTVEEREIQICRLGWSLLVLWLVTVIYMTREIWFGQTSIAFEEAKMMNLRQEARNRYYGRSDEESRF</sequence>
<proteinExistence type="predicted"/>
<comment type="caution">
    <text evidence="2">The sequence shown here is derived from an EMBL/GenBank/DDBJ whole genome shotgun (WGS) entry which is preliminary data.</text>
</comment>
<evidence type="ECO:0000313" key="3">
    <source>
        <dbReference type="Proteomes" id="UP001152747"/>
    </source>
</evidence>